<evidence type="ECO:0000313" key="2">
    <source>
        <dbReference type="Proteomes" id="UP000198862"/>
    </source>
</evidence>
<dbReference type="EMBL" id="FOLO01000089">
    <property type="protein sequence ID" value="SFD69972.1"/>
    <property type="molecule type" value="Genomic_DNA"/>
</dbReference>
<dbReference type="RefSeq" id="WP_091991670.1">
    <property type="nucleotide sequence ID" value="NZ_FOLO01000089.1"/>
</dbReference>
<evidence type="ECO:0000313" key="1">
    <source>
        <dbReference type="EMBL" id="SFD69972.1"/>
    </source>
</evidence>
<dbReference type="AlphaFoldDB" id="A0A1I1UGI3"/>
<dbReference type="STRING" id="1123010.SAMN02745724_05229"/>
<sequence length="775" mass="87819">MTKNSKVIPTELTSGKGFDFEDLVGAWLTSYMISSAHFIPHESTLIKAIHFQAGNSGWFFDDVIVEFGDGKQDFKLALSVKSNKQFTSQKAPDDLVEDIWKQFLTENMLFNSKCDYLGIVTAPLSGAAKTSLNSLLTKSHYLPEGDLQNQVDTAKLAKNVCSLHRSFNYPTTLVGTANKLNLNTDKVLKRFKAYQCDFYDQTSTSEAQSITNIKSILVDPSASNATEVFEKICTLVKRFRVNGGVITSQIATSYIAKDIQLKTAPEFARDLEKLKAYSISSMNRVESTIGNQISLLRAEDVNEISNSISSANVSVVLGDSGSGKSALVKRFALSQKNTVWFESSLFEYNSLHEVENNAFQLKNPWVDIAAEIASKYKILVIDAVDRLWMPNYFSTLGEFLEPILSGNTSLKIVITCQSFHWQRVQRELLKIGNAIATANTVSLSDIGKTDIAILKDQFPQFTKLLVTESVSKFLLRPKVLDLFSKVSPLSFSKKNPWRSEVELINWYWDSEISSSTHGAMKERFLIKLSKLQAENLVNATQITLFEVPELSVLEELERSQICYRKKGKIYFAHDIYSDWFKQRTLVDEIASNPSFLDSCIKNPQWHRAISLFGSELVQGEHTTSEWENVIKSALTSKNLLLVDLLLEAIIHSSNSCGLLLRHWEFLTANRADLLNRFFKRFLYVATKPNKKTMALAKHFNVSELDASLLNRTPIWLMWPSVLTLIIEKQDELIELSPKNTIDICKLWVTNTQKDYFYREGRRTRTYNKPKLIVSL</sequence>
<reference evidence="1 2" key="1">
    <citation type="submission" date="2016-10" db="EMBL/GenBank/DDBJ databases">
        <authorList>
            <person name="de Groot N.N."/>
        </authorList>
    </citation>
    <scope>NUCLEOTIDE SEQUENCE [LARGE SCALE GENOMIC DNA]</scope>
    <source>
        <strain evidence="1 2">DSM 6059</strain>
    </source>
</reference>
<proteinExistence type="predicted"/>
<organism evidence="1 2">
    <name type="scientific">Pseudoalteromonas denitrificans DSM 6059</name>
    <dbReference type="NCBI Taxonomy" id="1123010"/>
    <lineage>
        <taxon>Bacteria</taxon>
        <taxon>Pseudomonadati</taxon>
        <taxon>Pseudomonadota</taxon>
        <taxon>Gammaproteobacteria</taxon>
        <taxon>Alteromonadales</taxon>
        <taxon>Pseudoalteromonadaceae</taxon>
        <taxon>Pseudoalteromonas</taxon>
    </lineage>
</organism>
<keyword evidence="2" id="KW-1185">Reference proteome</keyword>
<dbReference type="InterPro" id="IPR027417">
    <property type="entry name" value="P-loop_NTPase"/>
</dbReference>
<accession>A0A1I1UGI3</accession>
<dbReference type="Proteomes" id="UP000198862">
    <property type="component" value="Unassembled WGS sequence"/>
</dbReference>
<dbReference type="OrthoDB" id="7067208at2"/>
<protein>
    <submittedName>
        <fullName evidence="1">Uncharacterized protein</fullName>
    </submittedName>
</protein>
<dbReference type="SUPFAM" id="SSF52540">
    <property type="entry name" value="P-loop containing nucleoside triphosphate hydrolases"/>
    <property type="match status" value="1"/>
</dbReference>
<name>A0A1I1UGI3_9GAMM</name>
<gene>
    <name evidence="1" type="ORF">SAMN02745724_05229</name>
</gene>